<dbReference type="InterPro" id="IPR003439">
    <property type="entry name" value="ABC_transporter-like_ATP-bd"/>
</dbReference>
<dbReference type="GO" id="GO:0005524">
    <property type="term" value="F:ATP binding"/>
    <property type="evidence" value="ECO:0007669"/>
    <property type="project" value="UniProtKB-KW"/>
</dbReference>
<reference evidence="7 8" key="1">
    <citation type="submission" date="2018-06" db="EMBL/GenBank/DDBJ databases">
        <title>Combined omics and stable isotope probing to characterize newly discovered Mariana Back-Arc vent microbial communities.</title>
        <authorList>
            <person name="Trembath-Reichert E."/>
            <person name="Huber J.A."/>
        </authorList>
    </citation>
    <scope>NUCLEOTIDE SEQUENCE [LARGE SCALE GENOMIC DNA]</scope>
    <source>
        <strain evidence="7">MAG 54</strain>
    </source>
</reference>
<dbReference type="SUPFAM" id="SSF52540">
    <property type="entry name" value="P-loop containing nucleoside triphosphate hydrolases"/>
    <property type="match status" value="1"/>
</dbReference>
<dbReference type="GO" id="GO:0016020">
    <property type="term" value="C:membrane"/>
    <property type="evidence" value="ECO:0007669"/>
    <property type="project" value="UniProtKB-SubCell"/>
</dbReference>
<evidence type="ECO:0000256" key="1">
    <source>
        <dbReference type="ARBA" id="ARBA00004370"/>
    </source>
</evidence>
<evidence type="ECO:0000256" key="5">
    <source>
        <dbReference type="ARBA" id="ARBA00023136"/>
    </source>
</evidence>
<dbReference type="Gene3D" id="3.40.50.300">
    <property type="entry name" value="P-loop containing nucleotide triphosphate hydrolases"/>
    <property type="match status" value="1"/>
</dbReference>
<evidence type="ECO:0000256" key="4">
    <source>
        <dbReference type="ARBA" id="ARBA00022475"/>
    </source>
</evidence>
<dbReference type="PANTHER" id="PTHR43297">
    <property type="entry name" value="OLIGOPEPTIDE TRANSPORT ATP-BINDING PROTEIN APPD"/>
    <property type="match status" value="1"/>
</dbReference>
<evidence type="ECO:0000313" key="7">
    <source>
        <dbReference type="EMBL" id="RTZ86509.1"/>
    </source>
</evidence>
<keyword evidence="7" id="KW-0547">Nucleotide-binding</keyword>
<dbReference type="Pfam" id="PF00005">
    <property type="entry name" value="ABC_tran"/>
    <property type="match status" value="1"/>
</dbReference>
<evidence type="ECO:0000313" key="8">
    <source>
        <dbReference type="Proteomes" id="UP000287719"/>
    </source>
</evidence>
<dbReference type="GO" id="GO:0016887">
    <property type="term" value="F:ATP hydrolysis activity"/>
    <property type="evidence" value="ECO:0007669"/>
    <property type="project" value="InterPro"/>
</dbReference>
<comment type="subcellular location">
    <subcellularLocation>
        <location evidence="1">Membrane</location>
    </subcellularLocation>
</comment>
<dbReference type="EMBL" id="QNZJ01000152">
    <property type="protein sequence ID" value="RTZ86509.1"/>
    <property type="molecule type" value="Genomic_DNA"/>
</dbReference>
<feature type="non-terminal residue" evidence="7">
    <location>
        <position position="114"/>
    </location>
</feature>
<keyword evidence="7" id="KW-0067">ATP-binding</keyword>
<evidence type="ECO:0000256" key="3">
    <source>
        <dbReference type="ARBA" id="ARBA00022448"/>
    </source>
</evidence>
<organism evidence="7 8">
    <name type="scientific">SAR324 cluster bacterium</name>
    <dbReference type="NCBI Taxonomy" id="2024889"/>
    <lineage>
        <taxon>Bacteria</taxon>
        <taxon>Deltaproteobacteria</taxon>
        <taxon>SAR324 cluster</taxon>
    </lineage>
</organism>
<name>A0A432GSP3_9DELT</name>
<evidence type="ECO:0000259" key="6">
    <source>
        <dbReference type="Pfam" id="PF00005"/>
    </source>
</evidence>
<accession>A0A432GSP3</accession>
<comment type="similarity">
    <text evidence="2">Belongs to the ABC transporter superfamily.</text>
</comment>
<comment type="caution">
    <text evidence="7">The sequence shown here is derived from an EMBL/GenBank/DDBJ whole genome shotgun (WGS) entry which is preliminary data.</text>
</comment>
<gene>
    <name evidence="7" type="ORF">DSY95_03485</name>
</gene>
<keyword evidence="3" id="KW-0813">Transport</keyword>
<keyword evidence="5" id="KW-0472">Membrane</keyword>
<dbReference type="InterPro" id="IPR027417">
    <property type="entry name" value="P-loop_NTPase"/>
</dbReference>
<proteinExistence type="inferred from homology"/>
<sequence length="114" mass="12242">MSSPLLSVKNLSVDFTQGDRVTHAVSNASLELNTGETLALVGESGSGKSVTAHSILRLLPDSSSHPDGNIEFEGENLLQMSEAKIRGVRGNRIGMIFQEPMSSLNPLHTIEKQI</sequence>
<feature type="domain" description="ABC transporter" evidence="6">
    <location>
        <begin position="26"/>
        <end position="112"/>
    </location>
</feature>
<evidence type="ECO:0000256" key="2">
    <source>
        <dbReference type="ARBA" id="ARBA00005417"/>
    </source>
</evidence>
<dbReference type="PANTHER" id="PTHR43297:SF2">
    <property type="entry name" value="DIPEPTIDE TRANSPORT ATP-BINDING PROTEIN DPPD"/>
    <property type="match status" value="1"/>
</dbReference>
<protein>
    <submittedName>
        <fullName evidence="7">Microcin ABC transporter ATP-binding protein</fullName>
    </submittedName>
</protein>
<dbReference type="InterPro" id="IPR050388">
    <property type="entry name" value="ABC_Ni/Peptide_Import"/>
</dbReference>
<dbReference type="Proteomes" id="UP000287719">
    <property type="component" value="Unassembled WGS sequence"/>
</dbReference>
<dbReference type="AlphaFoldDB" id="A0A432GSP3"/>
<keyword evidence="4" id="KW-1003">Cell membrane</keyword>